<evidence type="ECO:0000256" key="2">
    <source>
        <dbReference type="RuleBase" id="RU366043"/>
    </source>
</evidence>
<keyword evidence="1 2" id="KW-0489">Methyltransferase</keyword>
<gene>
    <name evidence="3" type="ORF">IFM89_007906</name>
</gene>
<dbReference type="Pfam" id="PF03141">
    <property type="entry name" value="Methyltransf_29"/>
    <property type="match status" value="1"/>
</dbReference>
<dbReference type="Proteomes" id="UP000631114">
    <property type="component" value="Unassembled WGS sequence"/>
</dbReference>
<keyword evidence="4" id="KW-1185">Reference proteome</keyword>
<evidence type="ECO:0000313" key="4">
    <source>
        <dbReference type="Proteomes" id="UP000631114"/>
    </source>
</evidence>
<keyword evidence="2" id="KW-0735">Signal-anchor</keyword>
<keyword evidence="2" id="KW-0812">Transmembrane</keyword>
<dbReference type="OrthoDB" id="1723375at2759"/>
<dbReference type="InterPro" id="IPR004159">
    <property type="entry name" value="Put_SAM_MeTrfase"/>
</dbReference>
<comment type="caution">
    <text evidence="3">The sequence shown here is derived from an EMBL/GenBank/DDBJ whole genome shotgun (WGS) entry which is preliminary data.</text>
</comment>
<dbReference type="GO" id="GO:0005768">
    <property type="term" value="C:endosome"/>
    <property type="evidence" value="ECO:0007669"/>
    <property type="project" value="TreeGrafter"/>
</dbReference>
<dbReference type="PANTHER" id="PTHR10108">
    <property type="entry name" value="SAM-DEPENDENT METHYLTRANSFERASE"/>
    <property type="match status" value="1"/>
</dbReference>
<name>A0A835HD18_9MAGN</name>
<evidence type="ECO:0000313" key="3">
    <source>
        <dbReference type="EMBL" id="KAF9596224.1"/>
    </source>
</evidence>
<keyword evidence="2" id="KW-0808">Transferase</keyword>
<protein>
    <recommendedName>
        <fullName evidence="2">Methyltransferase</fullName>
        <ecNumber evidence="2">2.1.1.-</ecNumber>
    </recommendedName>
</protein>
<sequence length="227" mass="25956">MRKERSILERSLKTAGANRSHLLAQEKKTEDRFSTGKTLIQGFPSSSSQTVLTNHSSCNVMGTKRLPYPGGVFDLVRLLLMRYKGIDRSLALFCKIDAAMSALMKKMCWELVVIKNDTVNQGSQWPEQWSARAKKVPYWLKSSQVGVYGKASPEDFAADYEHWKHVVSKSYLNRMGISWSKVRNVMDMRSVYGGWRWSTVRLNVQKFHLGGTPRKVLYNNESRLCPS</sequence>
<comment type="similarity">
    <text evidence="2">Belongs to the methyltransferase superfamily.</text>
</comment>
<dbReference type="GO" id="GO:0032259">
    <property type="term" value="P:methylation"/>
    <property type="evidence" value="ECO:0007669"/>
    <property type="project" value="UniProtKB-KW"/>
</dbReference>
<keyword evidence="2" id="KW-0325">Glycoprotein</keyword>
<organism evidence="3 4">
    <name type="scientific">Coptis chinensis</name>
    <dbReference type="NCBI Taxonomy" id="261450"/>
    <lineage>
        <taxon>Eukaryota</taxon>
        <taxon>Viridiplantae</taxon>
        <taxon>Streptophyta</taxon>
        <taxon>Embryophyta</taxon>
        <taxon>Tracheophyta</taxon>
        <taxon>Spermatophyta</taxon>
        <taxon>Magnoliopsida</taxon>
        <taxon>Ranunculales</taxon>
        <taxon>Ranunculaceae</taxon>
        <taxon>Coptidoideae</taxon>
        <taxon>Coptis</taxon>
    </lineage>
</organism>
<accession>A0A835HD18</accession>
<dbReference type="EMBL" id="JADFTS010000007">
    <property type="protein sequence ID" value="KAF9596224.1"/>
    <property type="molecule type" value="Genomic_DNA"/>
</dbReference>
<dbReference type="EC" id="2.1.1.-" evidence="2"/>
<dbReference type="GO" id="GO:0016020">
    <property type="term" value="C:membrane"/>
    <property type="evidence" value="ECO:0007669"/>
    <property type="project" value="UniProtKB-SubCell"/>
</dbReference>
<proteinExistence type="inferred from homology"/>
<dbReference type="GO" id="GO:0008168">
    <property type="term" value="F:methyltransferase activity"/>
    <property type="evidence" value="ECO:0007669"/>
    <property type="project" value="UniProtKB-UniRule"/>
</dbReference>
<evidence type="ECO:0000256" key="1">
    <source>
        <dbReference type="ARBA" id="ARBA00022603"/>
    </source>
</evidence>
<dbReference type="AlphaFoldDB" id="A0A835HD18"/>
<comment type="subcellular location">
    <subcellularLocation>
        <location evidence="2">Membrane</location>
        <topology evidence="2">Single-pass type II membrane protein</topology>
    </subcellularLocation>
</comment>
<dbReference type="PANTHER" id="PTHR10108:SF1130">
    <property type="entry name" value="METHYLTRANSFERASE PMT26-RELATED"/>
    <property type="match status" value="1"/>
</dbReference>
<dbReference type="GO" id="GO:0005802">
    <property type="term" value="C:trans-Golgi network"/>
    <property type="evidence" value="ECO:0007669"/>
    <property type="project" value="TreeGrafter"/>
</dbReference>
<reference evidence="3 4" key="1">
    <citation type="submission" date="2020-10" db="EMBL/GenBank/DDBJ databases">
        <title>The Coptis chinensis genome and diversification of protoberbering-type alkaloids.</title>
        <authorList>
            <person name="Wang B."/>
            <person name="Shu S."/>
            <person name="Song C."/>
            <person name="Liu Y."/>
        </authorList>
    </citation>
    <scope>NUCLEOTIDE SEQUENCE [LARGE SCALE GENOMIC DNA]</scope>
    <source>
        <strain evidence="3">HL-2020</strain>
        <tissue evidence="3">Leaf</tissue>
    </source>
</reference>